<dbReference type="SUPFAM" id="SSF51445">
    <property type="entry name" value="(Trans)glycosidases"/>
    <property type="match status" value="1"/>
</dbReference>
<evidence type="ECO:0000256" key="2">
    <source>
        <dbReference type="SAM" id="SignalP"/>
    </source>
</evidence>
<keyword evidence="6" id="KW-1185">Reference proteome</keyword>
<dbReference type="InterPro" id="IPR001764">
    <property type="entry name" value="Glyco_hydro_3_N"/>
</dbReference>
<accession>A0AAP2GMA6</accession>
<feature type="chain" id="PRO_5043016883" evidence="2">
    <location>
        <begin position="22"/>
        <end position="985"/>
    </location>
</feature>
<dbReference type="PANTHER" id="PTHR43283:SF11">
    <property type="entry name" value="BETA-LACTAMASE-RELATED DOMAIN-CONTAINING PROTEIN"/>
    <property type="match status" value="1"/>
</dbReference>
<dbReference type="SUPFAM" id="SSF56601">
    <property type="entry name" value="beta-lactamase/transpeptidase-like"/>
    <property type="match status" value="1"/>
</dbReference>
<reference evidence="5 6" key="1">
    <citation type="submission" date="2021-05" db="EMBL/GenBank/DDBJ databases">
        <title>A Polyphasic approach of four new species of the genus Ohtaekwangia: Ohtaekwangia histidinii sp. nov., Ohtaekwangia cretensis sp. nov., Ohtaekwangia indiensis sp. nov., Ohtaekwangia reichenbachii sp. nov. from diverse environment.</title>
        <authorList>
            <person name="Octaviana S."/>
        </authorList>
    </citation>
    <scope>NUCLEOTIDE SEQUENCE [LARGE SCALE GENOMIC DNA]</scope>
    <source>
        <strain evidence="5 6">PWU4</strain>
    </source>
</reference>
<comment type="caution">
    <text evidence="5">The sequence shown here is derived from an EMBL/GenBank/DDBJ whole genome shotgun (WGS) entry which is preliminary data.</text>
</comment>
<dbReference type="InterPro" id="IPR050789">
    <property type="entry name" value="Diverse_Enzym_Activities"/>
</dbReference>
<dbReference type="Pfam" id="PF00933">
    <property type="entry name" value="Glyco_hydro_3"/>
    <property type="match status" value="1"/>
</dbReference>
<dbReference type="InterPro" id="IPR012338">
    <property type="entry name" value="Beta-lactam/transpept-like"/>
</dbReference>
<dbReference type="PANTHER" id="PTHR43283">
    <property type="entry name" value="BETA-LACTAMASE-RELATED"/>
    <property type="match status" value="1"/>
</dbReference>
<dbReference type="InterPro" id="IPR001466">
    <property type="entry name" value="Beta-lactam-related"/>
</dbReference>
<organism evidence="5 6">
    <name type="scientific">Chryseosolibacter histidini</name>
    <dbReference type="NCBI Taxonomy" id="2782349"/>
    <lineage>
        <taxon>Bacteria</taxon>
        <taxon>Pseudomonadati</taxon>
        <taxon>Bacteroidota</taxon>
        <taxon>Cytophagia</taxon>
        <taxon>Cytophagales</taxon>
        <taxon>Chryseotaleaceae</taxon>
        <taxon>Chryseosolibacter</taxon>
    </lineage>
</organism>
<evidence type="ECO:0000259" key="3">
    <source>
        <dbReference type="Pfam" id="PF00144"/>
    </source>
</evidence>
<gene>
    <name evidence="5" type="ORF">KK083_30770</name>
</gene>
<keyword evidence="1 5" id="KW-0378">Hydrolase</keyword>
<feature type="domain" description="Glycoside hydrolase family 3 N-terminal" evidence="4">
    <location>
        <begin position="38"/>
        <end position="354"/>
    </location>
</feature>
<dbReference type="RefSeq" id="WP_254169998.1">
    <property type="nucleotide sequence ID" value="NZ_JAHESF010000065.1"/>
</dbReference>
<dbReference type="GO" id="GO:0005975">
    <property type="term" value="P:carbohydrate metabolic process"/>
    <property type="evidence" value="ECO:0007669"/>
    <property type="project" value="InterPro"/>
</dbReference>
<feature type="domain" description="Beta-lactamase-related" evidence="3">
    <location>
        <begin position="579"/>
        <end position="937"/>
    </location>
</feature>
<evidence type="ECO:0000313" key="5">
    <source>
        <dbReference type="EMBL" id="MBT1701316.1"/>
    </source>
</evidence>
<dbReference type="Gene3D" id="3.20.20.300">
    <property type="entry name" value="Glycoside hydrolase, family 3, N-terminal domain"/>
    <property type="match status" value="1"/>
</dbReference>
<dbReference type="Gene3D" id="3.40.710.10">
    <property type="entry name" value="DD-peptidase/beta-lactamase superfamily"/>
    <property type="match status" value="1"/>
</dbReference>
<dbReference type="Pfam" id="PF00144">
    <property type="entry name" value="Beta-lactamase"/>
    <property type="match status" value="1"/>
</dbReference>
<feature type="signal peptide" evidence="2">
    <location>
        <begin position="1"/>
        <end position="21"/>
    </location>
</feature>
<proteinExistence type="predicted"/>
<dbReference type="GO" id="GO:0004553">
    <property type="term" value="F:hydrolase activity, hydrolyzing O-glycosyl compounds"/>
    <property type="evidence" value="ECO:0007669"/>
    <property type="project" value="InterPro"/>
</dbReference>
<keyword evidence="2" id="KW-0732">Signal</keyword>
<evidence type="ECO:0000259" key="4">
    <source>
        <dbReference type="Pfam" id="PF00933"/>
    </source>
</evidence>
<name>A0AAP2GMA6_9BACT</name>
<evidence type="ECO:0000313" key="6">
    <source>
        <dbReference type="Proteomes" id="UP001319200"/>
    </source>
</evidence>
<protein>
    <submittedName>
        <fullName evidence="5">Serine hydrolase</fullName>
    </submittedName>
</protein>
<dbReference type="EMBL" id="JAHESF010000065">
    <property type="protein sequence ID" value="MBT1701316.1"/>
    <property type="molecule type" value="Genomic_DNA"/>
</dbReference>
<dbReference type="InterPro" id="IPR036962">
    <property type="entry name" value="Glyco_hydro_3_N_sf"/>
</dbReference>
<evidence type="ECO:0000256" key="1">
    <source>
        <dbReference type="ARBA" id="ARBA00022801"/>
    </source>
</evidence>
<sequence>MVRKISGFILAMFVVASTAQAQTSKDQWVDSVFRQMSLDDKIGQLFVVPVSGDIDKSDLDELSSKAGAGTLGGVVFTSMHNLKQAGIITQLQSASRYPLLIGLDGSSGPGIRLDSALAYPLPQVLGAVANDSLIFFMGNEMARHMKLMGIHLTFISANLAIQENRETNYSFGEDPLSVASKSLAFWNGLRSGGVLAGAKYFPIQGLRVTEVQKGVPNVQLTVDSAQAYPFKTLFKNHLPVLMPASAHLPMFYSEKKTAIKNLFTGSSLSAAFAGEWIREHMNYDGLMMVDVEKMMESPGTLSAGEAEIFAFQAGNDMLVTSANVASVIRKMKKMLRTQKEFLPQLDSSVRKILALKYDAGLSKKQQPTDHLHPKLVTTEARLLQHKIYKAAPTVIANQRNTLPIHSLENKTFTCIITGDSLKGTVFSERVSKYVQTKQLNVTERSDTVRLPETIQAQQQVLLVAVFPDTKEKTLLTLLPVLRESRINREVIICDFGSTIFRAYAHQFPAVITAYTDQPEMLEIMPQIIFGALPAEGVLPVAFGQIRAGTSTRTPALDRLSYSFPEDAGMDAKTLDKIEAIAQEAISTGATPGCQILIAKEGKVIYDRAFGYLTYEKQAPATDETIYDLASLTKVTATLQTTMFLYEKGLIDINKKASVYLPELRASNKKDFTLKDILTHQAGLWPFLPFWAHTMKDTTYLPEYYSHKLSPQYPLVIADHLYGSLAMKDSLWSWVVKARIREKPDRTPYDYRYSDMGFYILQHLAERMLNQPMDDFLSQNLYEPLGAYTTGYRPLLRFPIRQIAPTENDKLFRRSLLIGNVHDQGAAMHGGVAGHAGLFSTANDLAKLGQMLLQEGKYGGLQYYKPETVRLFTRRQFENSRRGLGWDKPTPGEWNGPTSMLASPKTFGHTGFTGTCMWVDPEFNVVYIFLSNRVHPDMTNNKLLSANIRSRIQDVVYQSIFNYCKTAESTPEKPVSAPADTFGRSQ</sequence>
<dbReference type="Proteomes" id="UP001319200">
    <property type="component" value="Unassembled WGS sequence"/>
</dbReference>
<dbReference type="AlphaFoldDB" id="A0AAP2GMA6"/>
<dbReference type="InterPro" id="IPR017853">
    <property type="entry name" value="GH"/>
</dbReference>